<dbReference type="GO" id="GO:0005886">
    <property type="term" value="C:plasma membrane"/>
    <property type="evidence" value="ECO:0007669"/>
    <property type="project" value="TreeGrafter"/>
</dbReference>
<proteinExistence type="predicted"/>
<feature type="transmembrane region" description="Helical" evidence="1">
    <location>
        <begin position="7"/>
        <end position="28"/>
    </location>
</feature>
<dbReference type="Gene3D" id="3.40.710.10">
    <property type="entry name" value="DD-peptidase/beta-lactamase superfamily"/>
    <property type="match status" value="1"/>
</dbReference>
<dbReference type="SUPFAM" id="SSF56601">
    <property type="entry name" value="beta-lactamase/transpeptidase-like"/>
    <property type="match status" value="1"/>
</dbReference>
<organism evidence="3 4">
    <name type="scientific">Mageeibacillus indolicus</name>
    <dbReference type="NCBI Taxonomy" id="884684"/>
    <lineage>
        <taxon>Bacteria</taxon>
        <taxon>Bacillati</taxon>
        <taxon>Bacillota</taxon>
        <taxon>Clostridia</taxon>
        <taxon>Eubacteriales</taxon>
        <taxon>Oscillospiraceae</taxon>
        <taxon>Mageeibacillus</taxon>
    </lineage>
</organism>
<evidence type="ECO:0000259" key="2">
    <source>
        <dbReference type="Pfam" id="PF00905"/>
    </source>
</evidence>
<evidence type="ECO:0000313" key="4">
    <source>
        <dbReference type="Proteomes" id="UP000236394"/>
    </source>
</evidence>
<feature type="domain" description="Penicillin-binding protein transpeptidase" evidence="2">
    <location>
        <begin position="155"/>
        <end position="458"/>
    </location>
</feature>
<name>A0A2J8B3U4_9FIRM</name>
<dbReference type="AlphaFoldDB" id="A0A2J8B3U4"/>
<evidence type="ECO:0000313" key="3">
    <source>
        <dbReference type="EMBL" id="PNH19441.1"/>
    </source>
</evidence>
<dbReference type="RefSeq" id="WP_034574323.1">
    <property type="nucleotide sequence ID" value="NZ_NBZD01000001.1"/>
</dbReference>
<protein>
    <recommendedName>
        <fullName evidence="2">Penicillin-binding protein transpeptidase domain-containing protein</fullName>
    </recommendedName>
</protein>
<dbReference type="InterPro" id="IPR001460">
    <property type="entry name" value="PCN-bd_Tpept"/>
</dbReference>
<dbReference type="Pfam" id="PF00905">
    <property type="entry name" value="Transpeptidase"/>
    <property type="match status" value="1"/>
</dbReference>
<sequence>MKSFLKNIKIFFVIFVLLSVGLLTGLIWQQHRSQSSLWAAAGENKHTLRSLYALAGSIYTRDNITLATSEQGGRQYSSDPVLAASVLQVVGDYTHIMGNTIEAAYQPELMGNERNIFRRVLLDFTGEGLRGDDLQLTIDSRLNKIAYTAMQGYKGAAVLLNYKTGEVLAMTSTPSTAPANVINYKNIPDTALLNRAINGVFPPGSTFKMITAASFIKSERYDPNFTVKCTGAPLFNAAAKEIYGHGHGIMNLTDGFANSCNIFFGEVGRKVGLGELQQMAETWGWNSPLSLDRLRVNTSRFSCPEHDEAILTWASIGQPVGDIILQVTPLQLALQAATVANDGKKPEPHIIAARRDPTGKVYHIISTTNSTKTVMSPEQAGLERKLMEHAVATGFVRAIDIRGLEVGAKSGTAEVAGQAATGLIAAYVKNDAYPLAVAVILENCGAGAGVPLQVARQLLVNSIALYPNGIK</sequence>
<dbReference type="GO" id="GO:0071555">
    <property type="term" value="P:cell wall organization"/>
    <property type="evidence" value="ECO:0007669"/>
    <property type="project" value="TreeGrafter"/>
</dbReference>
<dbReference type="GO" id="GO:0071972">
    <property type="term" value="F:peptidoglycan L,D-transpeptidase activity"/>
    <property type="evidence" value="ECO:0007669"/>
    <property type="project" value="TreeGrafter"/>
</dbReference>
<reference evidence="4" key="1">
    <citation type="submission" date="2017-04" db="EMBL/GenBank/DDBJ databases">
        <authorList>
            <person name="Bumgarner R.E."/>
            <person name="Fredricks D.N."/>
            <person name="Srinivasan S."/>
        </authorList>
    </citation>
    <scope>NUCLEOTIDE SEQUENCE [LARGE SCALE GENOMIC DNA]</scope>
    <source>
        <strain evidence="4">KA00405</strain>
    </source>
</reference>
<comment type="caution">
    <text evidence="3">The sequence shown here is derived from an EMBL/GenBank/DDBJ whole genome shotgun (WGS) entry which is preliminary data.</text>
</comment>
<dbReference type="PANTHER" id="PTHR30627:SF24">
    <property type="entry name" value="PENICILLIN-BINDING PROTEIN 4B"/>
    <property type="match status" value="1"/>
</dbReference>
<keyword evidence="1" id="KW-0812">Transmembrane</keyword>
<keyword evidence="1" id="KW-1133">Transmembrane helix</keyword>
<dbReference type="InterPro" id="IPR050515">
    <property type="entry name" value="Beta-lactam/transpept"/>
</dbReference>
<dbReference type="PANTHER" id="PTHR30627">
    <property type="entry name" value="PEPTIDOGLYCAN D,D-TRANSPEPTIDASE"/>
    <property type="match status" value="1"/>
</dbReference>
<gene>
    <name evidence="3" type="ORF">B7R76_00705</name>
</gene>
<evidence type="ECO:0000256" key="1">
    <source>
        <dbReference type="SAM" id="Phobius"/>
    </source>
</evidence>
<accession>A0A2J8B3U4</accession>
<dbReference type="Proteomes" id="UP000236394">
    <property type="component" value="Unassembled WGS sequence"/>
</dbReference>
<keyword evidence="1" id="KW-0472">Membrane</keyword>
<dbReference type="InterPro" id="IPR012338">
    <property type="entry name" value="Beta-lactam/transpept-like"/>
</dbReference>
<dbReference type="Gene3D" id="3.90.1310.10">
    <property type="entry name" value="Penicillin-binding protein 2a (Domain 2)"/>
    <property type="match status" value="1"/>
</dbReference>
<dbReference type="GO" id="GO:0008658">
    <property type="term" value="F:penicillin binding"/>
    <property type="evidence" value="ECO:0007669"/>
    <property type="project" value="InterPro"/>
</dbReference>
<dbReference type="EMBL" id="NBZD01000001">
    <property type="protein sequence ID" value="PNH19441.1"/>
    <property type="molecule type" value="Genomic_DNA"/>
</dbReference>